<comment type="caution">
    <text evidence="2">The sequence shown here is derived from an EMBL/GenBank/DDBJ whole genome shotgun (WGS) entry which is preliminary data.</text>
</comment>
<dbReference type="Proteomes" id="UP001151760">
    <property type="component" value="Unassembled WGS sequence"/>
</dbReference>
<protein>
    <submittedName>
        <fullName evidence="2">Uncharacterized protein</fullName>
    </submittedName>
</protein>
<sequence length="339" mass="39356">MQMVTEKPKPEMANDDEVANIEKDPQATLEPDRGKGLAKDTNESPKKLVPTSKEVHLDPDALVLITYEINGKLYHLTNEEIREHMELEERKEKAAQEPNLLALSKPGGQEFIKKQDAEIKVHNREHFEKLKKAKELRKKRIDEYRWTTSSRFKLEKITDIHIHPNTKPIAITVYKDNEKRNFDVHKPFRFGDFDVTEWDELGAIIHKKKNKVVEDPMTSLQKKYKRLKVIHGEIGISPSLPPPKQFPFLSSGKKGRHKMIQHPEQGIFFIDVFGDKAFQRISDIHKVAIDTLLSYLVMASNINIPKNQRFCAVMRSLIDSHLDKEKLKSKKVKLEAIRY</sequence>
<organism evidence="2 3">
    <name type="scientific">Tanacetum coccineum</name>
    <dbReference type="NCBI Taxonomy" id="301880"/>
    <lineage>
        <taxon>Eukaryota</taxon>
        <taxon>Viridiplantae</taxon>
        <taxon>Streptophyta</taxon>
        <taxon>Embryophyta</taxon>
        <taxon>Tracheophyta</taxon>
        <taxon>Spermatophyta</taxon>
        <taxon>Magnoliopsida</taxon>
        <taxon>eudicotyledons</taxon>
        <taxon>Gunneridae</taxon>
        <taxon>Pentapetalae</taxon>
        <taxon>asterids</taxon>
        <taxon>campanulids</taxon>
        <taxon>Asterales</taxon>
        <taxon>Asteraceae</taxon>
        <taxon>Asteroideae</taxon>
        <taxon>Anthemideae</taxon>
        <taxon>Anthemidinae</taxon>
        <taxon>Tanacetum</taxon>
    </lineage>
</organism>
<reference evidence="2" key="1">
    <citation type="journal article" date="2022" name="Int. J. Mol. Sci.">
        <title>Draft Genome of Tanacetum Coccineum: Genomic Comparison of Closely Related Tanacetum-Family Plants.</title>
        <authorList>
            <person name="Yamashiro T."/>
            <person name="Shiraishi A."/>
            <person name="Nakayama K."/>
            <person name="Satake H."/>
        </authorList>
    </citation>
    <scope>NUCLEOTIDE SEQUENCE</scope>
</reference>
<proteinExistence type="predicted"/>
<accession>A0ABQ5BPJ6</accession>
<feature type="compositionally biased region" description="Basic and acidic residues" evidence="1">
    <location>
        <begin position="20"/>
        <end position="46"/>
    </location>
</feature>
<evidence type="ECO:0000313" key="3">
    <source>
        <dbReference type="Proteomes" id="UP001151760"/>
    </source>
</evidence>
<feature type="compositionally biased region" description="Basic and acidic residues" evidence="1">
    <location>
        <begin position="1"/>
        <end position="12"/>
    </location>
</feature>
<feature type="region of interest" description="Disordered" evidence="1">
    <location>
        <begin position="1"/>
        <end position="49"/>
    </location>
</feature>
<keyword evidence="3" id="KW-1185">Reference proteome</keyword>
<evidence type="ECO:0000313" key="2">
    <source>
        <dbReference type="EMBL" id="GJT16159.1"/>
    </source>
</evidence>
<name>A0ABQ5BPJ6_9ASTR</name>
<gene>
    <name evidence="2" type="ORF">Tco_0874865</name>
</gene>
<reference evidence="2" key="2">
    <citation type="submission" date="2022-01" db="EMBL/GenBank/DDBJ databases">
        <authorList>
            <person name="Yamashiro T."/>
            <person name="Shiraishi A."/>
            <person name="Satake H."/>
            <person name="Nakayama K."/>
        </authorList>
    </citation>
    <scope>NUCLEOTIDE SEQUENCE</scope>
</reference>
<evidence type="ECO:0000256" key="1">
    <source>
        <dbReference type="SAM" id="MobiDB-lite"/>
    </source>
</evidence>
<dbReference type="EMBL" id="BQNB010013453">
    <property type="protein sequence ID" value="GJT16159.1"/>
    <property type="molecule type" value="Genomic_DNA"/>
</dbReference>